<dbReference type="SUPFAM" id="SSF46626">
    <property type="entry name" value="Cytochrome c"/>
    <property type="match status" value="1"/>
</dbReference>
<protein>
    <submittedName>
        <fullName evidence="7">C-type cytochrome</fullName>
    </submittedName>
</protein>
<proteinExistence type="predicted"/>
<dbReference type="EMBL" id="JBHUFC010000020">
    <property type="protein sequence ID" value="MFD1789422.1"/>
    <property type="molecule type" value="Genomic_DNA"/>
</dbReference>
<organism evidence="7 8">
    <name type="scientific">Sphingomonas floccifaciens</name>
    <dbReference type="NCBI Taxonomy" id="1844115"/>
    <lineage>
        <taxon>Bacteria</taxon>
        <taxon>Pseudomonadati</taxon>
        <taxon>Pseudomonadota</taxon>
        <taxon>Alphaproteobacteria</taxon>
        <taxon>Sphingomonadales</taxon>
        <taxon>Sphingomonadaceae</taxon>
        <taxon>Sphingomonas</taxon>
    </lineage>
</organism>
<keyword evidence="3 4" id="KW-0408">Iron</keyword>
<gene>
    <name evidence="7" type="ORF">ACFSC3_17850</name>
</gene>
<dbReference type="RefSeq" id="WP_188659513.1">
    <property type="nucleotide sequence ID" value="NZ_JBHUFC010000020.1"/>
</dbReference>
<sequence>MTREREYTWKRHLPSWTFLALLGVMIVLLGTSFVYFGLYNIGADAPHIRPVYALIDSLRERSISVRASGISAPADLASPQRIATGAGLYGEMCSGCHLGPGVERSELSHGLYPQAPELAKAHPMSPAEQFWIIKHGVKLSAMPAWGKTHSDPLIWDMVAFVRKLPSLSPGEYRELVAGAPADHDAMMKQMGSATSGK</sequence>
<dbReference type="Proteomes" id="UP001597283">
    <property type="component" value="Unassembled WGS sequence"/>
</dbReference>
<evidence type="ECO:0000256" key="5">
    <source>
        <dbReference type="SAM" id="Phobius"/>
    </source>
</evidence>
<keyword evidence="2 4" id="KW-0479">Metal-binding</keyword>
<keyword evidence="5" id="KW-1133">Transmembrane helix</keyword>
<accession>A0ABW4NH03</accession>
<reference evidence="8" key="1">
    <citation type="journal article" date="2019" name="Int. J. Syst. Evol. Microbiol.">
        <title>The Global Catalogue of Microorganisms (GCM) 10K type strain sequencing project: providing services to taxonomists for standard genome sequencing and annotation.</title>
        <authorList>
            <consortium name="The Broad Institute Genomics Platform"/>
            <consortium name="The Broad Institute Genome Sequencing Center for Infectious Disease"/>
            <person name="Wu L."/>
            <person name="Ma J."/>
        </authorList>
    </citation>
    <scope>NUCLEOTIDE SEQUENCE [LARGE SCALE GENOMIC DNA]</scope>
    <source>
        <strain evidence="8">Q85</strain>
    </source>
</reference>
<dbReference type="Gene3D" id="1.10.760.10">
    <property type="entry name" value="Cytochrome c-like domain"/>
    <property type="match status" value="1"/>
</dbReference>
<evidence type="ECO:0000256" key="2">
    <source>
        <dbReference type="ARBA" id="ARBA00022723"/>
    </source>
</evidence>
<name>A0ABW4NH03_9SPHN</name>
<evidence type="ECO:0000256" key="3">
    <source>
        <dbReference type="ARBA" id="ARBA00023004"/>
    </source>
</evidence>
<comment type="caution">
    <text evidence="7">The sequence shown here is derived from an EMBL/GenBank/DDBJ whole genome shotgun (WGS) entry which is preliminary data.</text>
</comment>
<keyword evidence="5" id="KW-0472">Membrane</keyword>
<evidence type="ECO:0000256" key="1">
    <source>
        <dbReference type="ARBA" id="ARBA00022617"/>
    </source>
</evidence>
<keyword evidence="1 4" id="KW-0349">Heme</keyword>
<dbReference type="Pfam" id="PF13442">
    <property type="entry name" value="Cytochrome_CBB3"/>
    <property type="match status" value="1"/>
</dbReference>
<feature type="transmembrane region" description="Helical" evidence="5">
    <location>
        <begin position="16"/>
        <end position="39"/>
    </location>
</feature>
<dbReference type="InterPro" id="IPR009056">
    <property type="entry name" value="Cyt_c-like_dom"/>
</dbReference>
<dbReference type="InterPro" id="IPR036909">
    <property type="entry name" value="Cyt_c-like_dom_sf"/>
</dbReference>
<keyword evidence="5" id="KW-0812">Transmembrane</keyword>
<evidence type="ECO:0000313" key="7">
    <source>
        <dbReference type="EMBL" id="MFD1789422.1"/>
    </source>
</evidence>
<evidence type="ECO:0000256" key="4">
    <source>
        <dbReference type="PROSITE-ProRule" id="PRU00433"/>
    </source>
</evidence>
<evidence type="ECO:0000313" key="8">
    <source>
        <dbReference type="Proteomes" id="UP001597283"/>
    </source>
</evidence>
<keyword evidence="8" id="KW-1185">Reference proteome</keyword>
<evidence type="ECO:0000259" key="6">
    <source>
        <dbReference type="PROSITE" id="PS51007"/>
    </source>
</evidence>
<dbReference type="PROSITE" id="PS51007">
    <property type="entry name" value="CYTC"/>
    <property type="match status" value="1"/>
</dbReference>
<feature type="domain" description="Cytochrome c" evidence="6">
    <location>
        <begin position="80"/>
        <end position="165"/>
    </location>
</feature>